<accession>A0A0D8XEI6</accession>
<dbReference type="AlphaFoldDB" id="A0A0D8XEI6"/>
<evidence type="ECO:0000256" key="1">
    <source>
        <dbReference type="SAM" id="MobiDB-lite"/>
    </source>
</evidence>
<reference evidence="3" key="2">
    <citation type="journal article" date="2016" name="Sci. Rep.">
        <title>Dictyocaulus viviparus genome, variome and transcriptome elucidate lungworm biology and support future intervention.</title>
        <authorList>
            <person name="McNulty S.N."/>
            <person name="Strube C."/>
            <person name="Rosa B.A."/>
            <person name="Martin J.C."/>
            <person name="Tyagi R."/>
            <person name="Choi Y.J."/>
            <person name="Wang Q."/>
            <person name="Hallsworth Pepin K."/>
            <person name="Zhang X."/>
            <person name="Ozersky P."/>
            <person name="Wilson R.K."/>
            <person name="Sternberg P.W."/>
            <person name="Gasser R.B."/>
            <person name="Mitreva M."/>
        </authorList>
    </citation>
    <scope>NUCLEOTIDE SEQUENCE [LARGE SCALE GENOMIC DNA]</scope>
    <source>
        <strain evidence="3">HannoverDv2000</strain>
    </source>
</reference>
<feature type="region of interest" description="Disordered" evidence="1">
    <location>
        <begin position="1"/>
        <end position="25"/>
    </location>
</feature>
<name>A0A0D8XEI6_DICVI</name>
<organism evidence="2 3">
    <name type="scientific">Dictyocaulus viviparus</name>
    <name type="common">Bovine lungworm</name>
    <dbReference type="NCBI Taxonomy" id="29172"/>
    <lineage>
        <taxon>Eukaryota</taxon>
        <taxon>Metazoa</taxon>
        <taxon>Ecdysozoa</taxon>
        <taxon>Nematoda</taxon>
        <taxon>Chromadorea</taxon>
        <taxon>Rhabditida</taxon>
        <taxon>Rhabditina</taxon>
        <taxon>Rhabditomorpha</taxon>
        <taxon>Strongyloidea</taxon>
        <taxon>Metastrongylidae</taxon>
        <taxon>Dictyocaulus</taxon>
    </lineage>
</organism>
<dbReference type="EMBL" id="KN717000">
    <property type="protein sequence ID" value="KJH40831.1"/>
    <property type="molecule type" value="Genomic_DNA"/>
</dbReference>
<reference evidence="2 3" key="1">
    <citation type="submission" date="2013-11" db="EMBL/GenBank/DDBJ databases">
        <title>Draft genome of the bovine lungworm Dictyocaulus viviparus.</title>
        <authorList>
            <person name="Mitreva M."/>
        </authorList>
    </citation>
    <scope>NUCLEOTIDE SEQUENCE [LARGE SCALE GENOMIC DNA]</scope>
    <source>
        <strain evidence="2 3">HannoverDv2000</strain>
    </source>
</reference>
<feature type="compositionally biased region" description="Basic and acidic residues" evidence="1">
    <location>
        <begin position="7"/>
        <end position="22"/>
    </location>
</feature>
<proteinExistence type="predicted"/>
<evidence type="ECO:0000313" key="2">
    <source>
        <dbReference type="EMBL" id="KJH40831.1"/>
    </source>
</evidence>
<gene>
    <name evidence="2" type="ORF">DICVIV_13209</name>
</gene>
<sequence>MNLVMHDSAKHATEKRKTDKKSCRMPPKKKTLWATTYNMRGRVGDKRRKTLFTAINDFSVGKQSVMQRLEAQSGSTRATTKVHLIRRDEEFPMIRYDTSIWTSYIADWTLENKVNAVLNHDPEEENIESSKSEMF</sequence>
<evidence type="ECO:0000313" key="3">
    <source>
        <dbReference type="Proteomes" id="UP000053766"/>
    </source>
</evidence>
<keyword evidence="3" id="KW-1185">Reference proteome</keyword>
<dbReference type="Proteomes" id="UP000053766">
    <property type="component" value="Unassembled WGS sequence"/>
</dbReference>
<protein>
    <submittedName>
        <fullName evidence="2">Uncharacterized protein</fullName>
    </submittedName>
</protein>